<accession>A0ABD2P297</accession>
<sequence length="155" mass="17757">MLRVNILTAGKRIIVDAIYRSPNSSCTEFIRDLSQFFETQNIQKGIDAHFFMRDINIDILKENENSGKYLNILYENGFSSIINGYSRVTTQTKSCLDHIFAKSKIPIHSSLTGHDLTFVELKIGKNVQIQLNNTLITMKCLKSCLRKHGKEFIKI</sequence>
<reference evidence="1 2" key="1">
    <citation type="journal article" date="2021" name="BMC Biol.">
        <title>Horizontally acquired antibacterial genes associated with adaptive radiation of ladybird beetles.</title>
        <authorList>
            <person name="Li H.S."/>
            <person name="Tang X.F."/>
            <person name="Huang Y.H."/>
            <person name="Xu Z.Y."/>
            <person name="Chen M.L."/>
            <person name="Du X.Y."/>
            <person name="Qiu B.Y."/>
            <person name="Chen P.T."/>
            <person name="Zhang W."/>
            <person name="Slipinski A."/>
            <person name="Escalona H.E."/>
            <person name="Waterhouse R.M."/>
            <person name="Zwick A."/>
            <person name="Pang H."/>
        </authorList>
    </citation>
    <scope>NUCLEOTIDE SEQUENCE [LARGE SCALE GENOMIC DNA]</scope>
    <source>
        <strain evidence="1">SYSU2018</strain>
    </source>
</reference>
<comment type="caution">
    <text evidence="1">The sequence shown here is derived from an EMBL/GenBank/DDBJ whole genome shotgun (WGS) entry which is preliminary data.</text>
</comment>
<keyword evidence="2" id="KW-1185">Reference proteome</keyword>
<dbReference type="Proteomes" id="UP001516400">
    <property type="component" value="Unassembled WGS sequence"/>
</dbReference>
<dbReference type="Gene3D" id="3.60.10.10">
    <property type="entry name" value="Endonuclease/exonuclease/phosphatase"/>
    <property type="match status" value="1"/>
</dbReference>
<evidence type="ECO:0000313" key="1">
    <source>
        <dbReference type="EMBL" id="KAL3284910.1"/>
    </source>
</evidence>
<name>A0ABD2P297_9CUCU</name>
<organism evidence="1 2">
    <name type="scientific">Cryptolaemus montrouzieri</name>
    <dbReference type="NCBI Taxonomy" id="559131"/>
    <lineage>
        <taxon>Eukaryota</taxon>
        <taxon>Metazoa</taxon>
        <taxon>Ecdysozoa</taxon>
        <taxon>Arthropoda</taxon>
        <taxon>Hexapoda</taxon>
        <taxon>Insecta</taxon>
        <taxon>Pterygota</taxon>
        <taxon>Neoptera</taxon>
        <taxon>Endopterygota</taxon>
        <taxon>Coleoptera</taxon>
        <taxon>Polyphaga</taxon>
        <taxon>Cucujiformia</taxon>
        <taxon>Coccinelloidea</taxon>
        <taxon>Coccinellidae</taxon>
        <taxon>Scymninae</taxon>
        <taxon>Scymnini</taxon>
        <taxon>Cryptolaemus</taxon>
    </lineage>
</organism>
<gene>
    <name evidence="1" type="ORF">HHI36_019043</name>
</gene>
<evidence type="ECO:0000313" key="2">
    <source>
        <dbReference type="Proteomes" id="UP001516400"/>
    </source>
</evidence>
<proteinExistence type="predicted"/>
<protein>
    <submittedName>
        <fullName evidence="1">Uncharacterized protein</fullName>
    </submittedName>
</protein>
<dbReference type="AlphaFoldDB" id="A0ABD2P297"/>
<dbReference type="InterPro" id="IPR036691">
    <property type="entry name" value="Endo/exonu/phosph_ase_sf"/>
</dbReference>
<dbReference type="EMBL" id="JABFTP020000165">
    <property type="protein sequence ID" value="KAL3284910.1"/>
    <property type="molecule type" value="Genomic_DNA"/>
</dbReference>